<evidence type="ECO:0000313" key="4">
    <source>
        <dbReference type="EMBL" id="GAA1966369.1"/>
    </source>
</evidence>
<feature type="transmembrane region" description="Helical" evidence="2">
    <location>
        <begin position="677"/>
        <end position="695"/>
    </location>
</feature>
<evidence type="ECO:0000256" key="2">
    <source>
        <dbReference type="SAM" id="Phobius"/>
    </source>
</evidence>
<dbReference type="Pfam" id="PF19516">
    <property type="entry name" value="DUF6049"/>
    <property type="match status" value="1"/>
</dbReference>
<reference evidence="5" key="1">
    <citation type="journal article" date="2019" name="Int. J. Syst. Evol. Microbiol.">
        <title>The Global Catalogue of Microorganisms (GCM) 10K type strain sequencing project: providing services to taxonomists for standard genome sequencing and annotation.</title>
        <authorList>
            <consortium name="The Broad Institute Genomics Platform"/>
            <consortium name="The Broad Institute Genome Sequencing Center for Infectious Disease"/>
            <person name="Wu L."/>
            <person name="Ma J."/>
        </authorList>
    </citation>
    <scope>NUCLEOTIDE SEQUENCE [LARGE SCALE GENOMIC DNA]</scope>
    <source>
        <strain evidence="5">JCM 14545</strain>
    </source>
</reference>
<keyword evidence="2" id="KW-0812">Transmembrane</keyword>
<comment type="caution">
    <text evidence="4">The sequence shown here is derived from an EMBL/GenBank/DDBJ whole genome shotgun (WGS) entry which is preliminary data.</text>
</comment>
<organism evidence="4 5">
    <name type="scientific">Amycolatopsis minnesotensis</name>
    <dbReference type="NCBI Taxonomy" id="337894"/>
    <lineage>
        <taxon>Bacteria</taxon>
        <taxon>Bacillati</taxon>
        <taxon>Actinomycetota</taxon>
        <taxon>Actinomycetes</taxon>
        <taxon>Pseudonocardiales</taxon>
        <taxon>Pseudonocardiaceae</taxon>
        <taxon>Amycolatopsis</taxon>
    </lineage>
</organism>
<protein>
    <submittedName>
        <fullName evidence="4">DUF6049 family protein</fullName>
    </submittedName>
</protein>
<dbReference type="Proteomes" id="UP001501116">
    <property type="component" value="Unassembled WGS sequence"/>
</dbReference>
<dbReference type="EMBL" id="BAAANN010000017">
    <property type="protein sequence ID" value="GAA1966369.1"/>
    <property type="molecule type" value="Genomic_DNA"/>
</dbReference>
<proteinExistence type="predicted"/>
<name>A0ABP5CNI6_9PSEU</name>
<evidence type="ECO:0000313" key="5">
    <source>
        <dbReference type="Proteomes" id="UP001501116"/>
    </source>
</evidence>
<accession>A0ABP5CNI6</accession>
<keyword evidence="2" id="KW-0472">Membrane</keyword>
<sequence>MKRLAAIALTVLFAATLTGFVPADAAPADQSEPSRLHLDVDQMNPRLVTSTSSTLGISGRITNTGDRRLTTIKVQLQLGERQTSEKQLKQALAESPATDSSVSQFVDVAASLEPGQSAPLTVNASLRGESGLEISKPGVYPLLVNVNGTPDFGGRTRLAAVSLLLPVLSVPGKPAPPNPAKATPFTLLWPLADTRPNIVSAPLGESVVLGDDHLADDLAPTGRLGALLTGARRAKQNPKVFNALCFGIDPDLIGTVSAMTRGYQVRTPWGGNVPGRGKDAAMNWIEGVRGLVGGHCTVAMPSSDADLSQLTQLGPGGKNLAKAAVDDSRLRTLLDADPADGVLWPEGSLDTGTLGTVAEAGVHTVLADTEYLESTKLVSGGVGVEGSAVRAQSYDSLLAKAFAGTSGRPDSSAGVTTPADDPDVGTQNGLAVLAYRSTSTADSGKPLLVAPPRRWAVPDREFDRLFDSIDELISRNMLTGLPLQQQLAAGESGVARMTYAPAEGALPGNLADIDSAAADVRSVMEPDSANKVNPDLLVKPVHDAVIRATSTAWRVVPGGADQAASTARDQLDELRGRVAVIPPGQPFSFASGSSPIPVAMQNKLPVAVTVRLRFRDNSGLRIDPVPDQYIPRNSTLPVRVPAEALRAGRFSLDVSLTTSQGTQLGPAARFELTSSEYGIVTVIVTSTAGVALLLLSGRRIYRRVKERKAA</sequence>
<feature type="signal peptide" evidence="3">
    <location>
        <begin position="1"/>
        <end position="25"/>
    </location>
</feature>
<keyword evidence="2" id="KW-1133">Transmembrane helix</keyword>
<evidence type="ECO:0000256" key="3">
    <source>
        <dbReference type="SAM" id="SignalP"/>
    </source>
</evidence>
<keyword evidence="5" id="KW-1185">Reference proteome</keyword>
<feature type="region of interest" description="Disordered" evidence="1">
    <location>
        <begin position="404"/>
        <end position="425"/>
    </location>
</feature>
<evidence type="ECO:0000256" key="1">
    <source>
        <dbReference type="SAM" id="MobiDB-lite"/>
    </source>
</evidence>
<dbReference type="InterPro" id="IPR046112">
    <property type="entry name" value="DUF6049"/>
</dbReference>
<dbReference type="RefSeq" id="WP_344421608.1">
    <property type="nucleotide sequence ID" value="NZ_BAAANN010000017.1"/>
</dbReference>
<gene>
    <name evidence="4" type="ORF">GCM10009754_43500</name>
</gene>
<feature type="chain" id="PRO_5045942584" evidence="3">
    <location>
        <begin position="26"/>
        <end position="710"/>
    </location>
</feature>
<keyword evidence="3" id="KW-0732">Signal</keyword>